<organism evidence="2 3">
    <name type="scientific">Trifolium medium</name>
    <dbReference type="NCBI Taxonomy" id="97028"/>
    <lineage>
        <taxon>Eukaryota</taxon>
        <taxon>Viridiplantae</taxon>
        <taxon>Streptophyta</taxon>
        <taxon>Embryophyta</taxon>
        <taxon>Tracheophyta</taxon>
        <taxon>Spermatophyta</taxon>
        <taxon>Magnoliopsida</taxon>
        <taxon>eudicotyledons</taxon>
        <taxon>Gunneridae</taxon>
        <taxon>Pentapetalae</taxon>
        <taxon>rosids</taxon>
        <taxon>fabids</taxon>
        <taxon>Fabales</taxon>
        <taxon>Fabaceae</taxon>
        <taxon>Papilionoideae</taxon>
        <taxon>50 kb inversion clade</taxon>
        <taxon>NPAAA clade</taxon>
        <taxon>Hologalegina</taxon>
        <taxon>IRL clade</taxon>
        <taxon>Trifolieae</taxon>
        <taxon>Trifolium</taxon>
    </lineage>
</organism>
<dbReference type="SUPFAM" id="SSF57850">
    <property type="entry name" value="RING/U-box"/>
    <property type="match status" value="1"/>
</dbReference>
<evidence type="ECO:0000259" key="1">
    <source>
        <dbReference type="Pfam" id="PF21235"/>
    </source>
</evidence>
<keyword evidence="3" id="KW-1185">Reference proteome</keyword>
<reference evidence="2 3" key="1">
    <citation type="journal article" date="2018" name="Front. Plant Sci.">
        <title>Red Clover (Trifolium pratense) and Zigzag Clover (T. medium) - A Picture of Genomic Similarities and Differences.</title>
        <authorList>
            <person name="Dluhosova J."/>
            <person name="Istvanek J."/>
            <person name="Nedelnik J."/>
            <person name="Repkova J."/>
        </authorList>
    </citation>
    <scope>NUCLEOTIDE SEQUENCE [LARGE SCALE GENOMIC DNA]</scope>
    <source>
        <strain evidence="3">cv. 10/8</strain>
        <tissue evidence="2">Leaf</tissue>
    </source>
</reference>
<comment type="caution">
    <text evidence="2">The sequence shown here is derived from an EMBL/GenBank/DDBJ whole genome shotgun (WGS) entry which is preliminary data.</text>
</comment>
<dbReference type="Pfam" id="PF21235">
    <property type="entry name" value="UBA_ARI1"/>
    <property type="match status" value="1"/>
</dbReference>
<gene>
    <name evidence="2" type="ORF">A2U01_0014484</name>
</gene>
<sequence>EDLRRVMDMLSVRQQHARTLLIYHRWDVENLFEVYVERGKAFMFAQAGVSVDECRDSDSSVSALVMCEICMDDVPSDEATRMDCGHCFCNTLSSELGSASACFYALIKD</sequence>
<evidence type="ECO:0000313" key="3">
    <source>
        <dbReference type="Proteomes" id="UP000265520"/>
    </source>
</evidence>
<dbReference type="InterPro" id="IPR048962">
    <property type="entry name" value="ARIH1-like_UBL"/>
</dbReference>
<proteinExistence type="predicted"/>
<name>A0A392N1T3_9FABA</name>
<protein>
    <submittedName>
        <fullName evidence="2">Putative E3 ubiquitin-protein ligase ARI3</fullName>
    </submittedName>
</protein>
<accession>A0A392N1T3</accession>
<dbReference type="Gene3D" id="3.30.40.10">
    <property type="entry name" value="Zinc/RING finger domain, C3HC4 (zinc finger)"/>
    <property type="match status" value="1"/>
</dbReference>
<dbReference type="Proteomes" id="UP000265520">
    <property type="component" value="Unassembled WGS sequence"/>
</dbReference>
<feature type="non-terminal residue" evidence="2">
    <location>
        <position position="1"/>
    </location>
</feature>
<feature type="domain" description="E3 ubiquitin-protein ligase ARIH1-like UBA-like" evidence="1">
    <location>
        <begin position="2"/>
        <end position="37"/>
    </location>
</feature>
<dbReference type="AlphaFoldDB" id="A0A392N1T3"/>
<evidence type="ECO:0000313" key="2">
    <source>
        <dbReference type="EMBL" id="MCH93532.1"/>
    </source>
</evidence>
<dbReference type="EMBL" id="LXQA010025170">
    <property type="protein sequence ID" value="MCH93532.1"/>
    <property type="molecule type" value="Genomic_DNA"/>
</dbReference>
<dbReference type="InterPro" id="IPR013083">
    <property type="entry name" value="Znf_RING/FYVE/PHD"/>
</dbReference>